<evidence type="ECO:0000256" key="5">
    <source>
        <dbReference type="ARBA" id="ARBA00022764"/>
    </source>
</evidence>
<keyword evidence="4" id="KW-0732">Signal</keyword>
<evidence type="ECO:0000256" key="2">
    <source>
        <dbReference type="ARBA" id="ARBA00005182"/>
    </source>
</evidence>
<dbReference type="GO" id="GO:0051301">
    <property type="term" value="P:cell division"/>
    <property type="evidence" value="ECO:0007669"/>
    <property type="project" value="UniProtKB-KW"/>
</dbReference>
<comment type="pathway">
    <text evidence="2">Glycan biosynthesis; alginate biosynthesis.</text>
</comment>
<dbReference type="GO" id="GO:0042597">
    <property type="term" value="C:periplasmic space"/>
    <property type="evidence" value="ECO:0007669"/>
    <property type="project" value="UniProtKB-SubCell"/>
</dbReference>
<keyword evidence="5" id="KW-0574">Periplasm</keyword>
<keyword evidence="10" id="KW-1185">Reference proteome</keyword>
<evidence type="ECO:0000259" key="8">
    <source>
        <dbReference type="Pfam" id="PF16822"/>
    </source>
</evidence>
<dbReference type="Pfam" id="PF16822">
    <property type="entry name" value="ALGX"/>
    <property type="match status" value="1"/>
</dbReference>
<feature type="compositionally biased region" description="Low complexity" evidence="7">
    <location>
        <begin position="1"/>
        <end position="19"/>
    </location>
</feature>
<dbReference type="Gene3D" id="3.40.50.1110">
    <property type="entry name" value="SGNH hydrolase"/>
    <property type="match status" value="1"/>
</dbReference>
<evidence type="ECO:0000256" key="1">
    <source>
        <dbReference type="ARBA" id="ARBA00004418"/>
    </source>
</evidence>
<organism evidence="9 10">
    <name type="scientific">Bordetella genomosp. 5</name>
    <dbReference type="NCBI Taxonomy" id="1395608"/>
    <lineage>
        <taxon>Bacteria</taxon>
        <taxon>Pseudomonadati</taxon>
        <taxon>Pseudomonadota</taxon>
        <taxon>Betaproteobacteria</taxon>
        <taxon>Burkholderiales</taxon>
        <taxon>Alcaligenaceae</taxon>
        <taxon>Bordetella</taxon>
    </lineage>
</organism>
<reference evidence="9 10" key="1">
    <citation type="submission" date="2017-05" db="EMBL/GenBank/DDBJ databases">
        <title>Complete and WGS of Bordetella genogroups.</title>
        <authorList>
            <person name="Spilker T."/>
            <person name="LiPuma J."/>
        </authorList>
    </citation>
    <scope>NUCLEOTIDE SEQUENCE [LARGE SCALE GENOMIC DNA]</scope>
    <source>
        <strain evidence="9 10">AU10456</strain>
    </source>
</reference>
<keyword evidence="3" id="KW-0808">Transferase</keyword>
<keyword evidence="6" id="KW-0016">Alginate biosynthesis</keyword>
<evidence type="ECO:0000256" key="7">
    <source>
        <dbReference type="SAM" id="MobiDB-lite"/>
    </source>
</evidence>
<accession>A0A261TIP0</accession>
<keyword evidence="9" id="KW-0132">Cell division</keyword>
<name>A0A261TIP0_9BORD</name>
<gene>
    <name evidence="9" type="ORF">CAL25_14315</name>
</gene>
<comment type="caution">
    <text evidence="9">The sequence shown here is derived from an EMBL/GenBank/DDBJ whole genome shotgun (WGS) entry which is preliminary data.</text>
</comment>
<comment type="subcellular location">
    <subcellularLocation>
        <location evidence="1">Periplasm</location>
    </subcellularLocation>
</comment>
<feature type="region of interest" description="Disordered" evidence="7">
    <location>
        <begin position="1"/>
        <end position="30"/>
    </location>
</feature>
<dbReference type="Proteomes" id="UP000216913">
    <property type="component" value="Unassembled WGS sequence"/>
</dbReference>
<dbReference type="EMBL" id="NEVP01000008">
    <property type="protein sequence ID" value="OZI49295.1"/>
    <property type="molecule type" value="Genomic_DNA"/>
</dbReference>
<proteinExistence type="predicted"/>
<dbReference type="UniPathway" id="UPA00286"/>
<dbReference type="CDD" id="cd14444">
    <property type="entry name" value="AlgX_N_like_1"/>
    <property type="match status" value="1"/>
</dbReference>
<dbReference type="SUPFAM" id="SSF52266">
    <property type="entry name" value="SGNH hydrolase"/>
    <property type="match status" value="1"/>
</dbReference>
<dbReference type="InterPro" id="IPR036514">
    <property type="entry name" value="SGNH_hydro_sf"/>
</dbReference>
<protein>
    <submittedName>
        <fullName evidence="9">Cell division protein FtsQ</fullName>
    </submittedName>
</protein>
<dbReference type="GO" id="GO:0016788">
    <property type="term" value="F:hydrolase activity, acting on ester bonds"/>
    <property type="evidence" value="ECO:0007669"/>
    <property type="project" value="UniProtKB-ARBA"/>
</dbReference>
<keyword evidence="9" id="KW-0131">Cell cycle</keyword>
<dbReference type="AlphaFoldDB" id="A0A261TIP0"/>
<evidence type="ECO:0000313" key="10">
    <source>
        <dbReference type="Proteomes" id="UP000216913"/>
    </source>
</evidence>
<sequence length="384" mass="41012">MAAGKLAAKAGAPGIKKAGSPPPDTGPEPSHRLTAIVVASLLTVGGLSGMWMLANAKVSADQLTPSSWADGHAGNALNAALRLPIQAEMDTATAAARYRLLGDLGPQVTMGCPDWLYYRDGLRPQPGVRDAYEGRITLMRHWVDRLRERGVQVLVVPVPDKSRIQADGLCGLPYSQAMRDRLDDWQRVLGSYKVPYVDLRPALAQGTAPRFFHTDVHMTSVGAQAAANAVAQAALPLLGGRGPQAFKVDPPGPAVPRMGDLIVLAGLEHAPPAWRPPLDKEPEQTIAPVRGGGLLDDTPPVEVLLAGSSNGRRSLFAERLGEGLGREVWNLSLDGGQFSGALLAAFQQQDKWPKSLKLVIWEFSEMALSLPLTPEERKALAALK</sequence>
<evidence type="ECO:0000256" key="6">
    <source>
        <dbReference type="ARBA" id="ARBA00022841"/>
    </source>
</evidence>
<evidence type="ECO:0000313" key="9">
    <source>
        <dbReference type="EMBL" id="OZI49295.1"/>
    </source>
</evidence>
<evidence type="ECO:0000256" key="4">
    <source>
        <dbReference type="ARBA" id="ARBA00022729"/>
    </source>
</evidence>
<dbReference type="GO" id="GO:0016740">
    <property type="term" value="F:transferase activity"/>
    <property type="evidence" value="ECO:0007669"/>
    <property type="project" value="UniProtKB-KW"/>
</dbReference>
<dbReference type="InterPro" id="IPR031811">
    <property type="entry name" value="ALGX/ALGJ_SGNH-like"/>
</dbReference>
<feature type="domain" description="AlgX/AlgJ SGNH hydrolase-like" evidence="8">
    <location>
        <begin position="108"/>
        <end position="365"/>
    </location>
</feature>
<evidence type="ECO:0000256" key="3">
    <source>
        <dbReference type="ARBA" id="ARBA00022679"/>
    </source>
</evidence>
<dbReference type="GO" id="GO:0042121">
    <property type="term" value="P:alginic acid biosynthetic process"/>
    <property type="evidence" value="ECO:0007669"/>
    <property type="project" value="UniProtKB-UniPathway"/>
</dbReference>